<evidence type="ECO:0000313" key="10">
    <source>
        <dbReference type="EMBL" id="PGH07723.1"/>
    </source>
</evidence>
<dbReference type="PROSITE" id="PS00086">
    <property type="entry name" value="CYTOCHROME_P450"/>
    <property type="match status" value="1"/>
</dbReference>
<dbReference type="InterPro" id="IPR002403">
    <property type="entry name" value="Cyt_P450_E_grp-IV"/>
</dbReference>
<proteinExistence type="inferred from homology"/>
<evidence type="ECO:0000256" key="9">
    <source>
        <dbReference type="RuleBase" id="RU000461"/>
    </source>
</evidence>
<dbReference type="EMBL" id="PDNB01000107">
    <property type="protein sequence ID" value="PGH07723.1"/>
    <property type="molecule type" value="Genomic_DNA"/>
</dbReference>
<dbReference type="PRINTS" id="PR00465">
    <property type="entry name" value="EP450IV"/>
</dbReference>
<keyword evidence="11" id="KW-1185">Reference proteome</keyword>
<keyword evidence="5 9" id="KW-0560">Oxidoreductase</keyword>
<evidence type="ECO:0008006" key="12">
    <source>
        <dbReference type="Google" id="ProtNLM"/>
    </source>
</evidence>
<dbReference type="InterPro" id="IPR017972">
    <property type="entry name" value="Cyt_P450_CS"/>
</dbReference>
<dbReference type="GO" id="GO:0016705">
    <property type="term" value="F:oxidoreductase activity, acting on paired donors, with incorporation or reduction of molecular oxygen"/>
    <property type="evidence" value="ECO:0007669"/>
    <property type="project" value="InterPro"/>
</dbReference>
<evidence type="ECO:0000256" key="5">
    <source>
        <dbReference type="ARBA" id="ARBA00023002"/>
    </source>
</evidence>
<dbReference type="Pfam" id="PF00067">
    <property type="entry name" value="p450"/>
    <property type="match status" value="1"/>
</dbReference>
<organism evidence="10 11">
    <name type="scientific">Helicocarpus griseus UAMH5409</name>
    <dbReference type="NCBI Taxonomy" id="1447875"/>
    <lineage>
        <taxon>Eukaryota</taxon>
        <taxon>Fungi</taxon>
        <taxon>Dikarya</taxon>
        <taxon>Ascomycota</taxon>
        <taxon>Pezizomycotina</taxon>
        <taxon>Eurotiomycetes</taxon>
        <taxon>Eurotiomycetidae</taxon>
        <taxon>Onygenales</taxon>
        <taxon>Ajellomycetaceae</taxon>
        <taxon>Helicocarpus</taxon>
    </lineage>
</organism>
<comment type="caution">
    <text evidence="10">The sequence shown here is derived from an EMBL/GenBank/DDBJ whole genome shotgun (WGS) entry which is preliminary data.</text>
</comment>
<evidence type="ECO:0000256" key="2">
    <source>
        <dbReference type="ARBA" id="ARBA00010617"/>
    </source>
</evidence>
<evidence type="ECO:0000256" key="1">
    <source>
        <dbReference type="ARBA" id="ARBA00001971"/>
    </source>
</evidence>
<keyword evidence="3 8" id="KW-0349">Heme</keyword>
<protein>
    <recommendedName>
        <fullName evidence="12">Cytochrome P450</fullName>
    </recommendedName>
</protein>
<gene>
    <name evidence="10" type="ORF">AJ79_06200</name>
</gene>
<evidence type="ECO:0000256" key="4">
    <source>
        <dbReference type="ARBA" id="ARBA00022723"/>
    </source>
</evidence>
<dbReference type="PANTHER" id="PTHR46206:SF1">
    <property type="entry name" value="P450, PUTATIVE (EUROFUNG)-RELATED"/>
    <property type="match status" value="1"/>
</dbReference>
<keyword evidence="4 8" id="KW-0479">Metal-binding</keyword>
<keyword evidence="6 8" id="KW-0408">Iron</keyword>
<dbReference type="STRING" id="1447875.A0A2B7XG40"/>
<dbReference type="SUPFAM" id="SSF48264">
    <property type="entry name" value="Cytochrome P450"/>
    <property type="match status" value="1"/>
</dbReference>
<dbReference type="Proteomes" id="UP000223968">
    <property type="component" value="Unassembled WGS sequence"/>
</dbReference>
<comment type="cofactor">
    <cofactor evidence="1 8">
        <name>heme</name>
        <dbReference type="ChEBI" id="CHEBI:30413"/>
    </cofactor>
</comment>
<reference evidence="10 11" key="1">
    <citation type="submission" date="2017-10" db="EMBL/GenBank/DDBJ databases">
        <title>Comparative genomics in systemic dimorphic fungi from Ajellomycetaceae.</title>
        <authorList>
            <person name="Munoz J.F."/>
            <person name="Mcewen J.G."/>
            <person name="Clay O.K."/>
            <person name="Cuomo C.A."/>
        </authorList>
    </citation>
    <scope>NUCLEOTIDE SEQUENCE [LARGE SCALE GENOMIC DNA]</scope>
    <source>
        <strain evidence="10 11">UAMH5409</strain>
    </source>
</reference>
<evidence type="ECO:0000313" key="11">
    <source>
        <dbReference type="Proteomes" id="UP000223968"/>
    </source>
</evidence>
<evidence type="ECO:0000256" key="6">
    <source>
        <dbReference type="ARBA" id="ARBA00023004"/>
    </source>
</evidence>
<comment type="similarity">
    <text evidence="2 9">Belongs to the cytochrome P450 family.</text>
</comment>
<sequence length="451" mass="50792">MHILPFDFDYFHLTEPDQYSKRGRIFILPNVATGHEVILPVSQMQWFLDQPDNVLNQHEVNKRFLAAEYTMLHPSNVTKGRLLNLVRRNLTRNIGTYAPAIADEAYHALKDTWGVGSFQWTEISLNNTMLAIIGRLVGRVFAGLHFCRDQGYLYHSTRFAQFCAVFQRNLTPQRTESRNHNNAPDFIDWALADIKDPKERTPEMVTKRLAVVNFAAIQSSATTVTNVLLDIAASPDSIAIQKELRLEAQQALNVSKANGGAWSTSTINKMVLIDSTLRESLRLWSFVSHGVTKTVLTLGGIRLPSGDHLPYGAHCGIASYGPQHDEDVYENPYSFQPFRFCEGKQRKAIKAPQADDEVVPGQSAPKSFVTTSEYMMGFNHGRHACPGRFFAAQQTKLLLPHIVLNYDIKPIPTRPQNRWLNNSSGPPMSATLRIRRREVDGTGGRESEKDC</sequence>
<dbReference type="InterPro" id="IPR036396">
    <property type="entry name" value="Cyt_P450_sf"/>
</dbReference>
<dbReference type="InterPro" id="IPR001128">
    <property type="entry name" value="Cyt_P450"/>
</dbReference>
<dbReference type="Gene3D" id="1.10.630.10">
    <property type="entry name" value="Cytochrome P450"/>
    <property type="match status" value="1"/>
</dbReference>
<dbReference type="AlphaFoldDB" id="A0A2B7XG40"/>
<accession>A0A2B7XG40</accession>
<name>A0A2B7XG40_9EURO</name>
<dbReference type="GO" id="GO:0004497">
    <property type="term" value="F:monooxygenase activity"/>
    <property type="evidence" value="ECO:0007669"/>
    <property type="project" value="UniProtKB-KW"/>
</dbReference>
<dbReference type="PANTHER" id="PTHR46206">
    <property type="entry name" value="CYTOCHROME P450"/>
    <property type="match status" value="1"/>
</dbReference>
<feature type="binding site" description="axial binding residue" evidence="8">
    <location>
        <position position="385"/>
    </location>
    <ligand>
        <name>heme</name>
        <dbReference type="ChEBI" id="CHEBI:30413"/>
    </ligand>
    <ligandPart>
        <name>Fe</name>
        <dbReference type="ChEBI" id="CHEBI:18248"/>
    </ligandPart>
</feature>
<dbReference type="GO" id="GO:0020037">
    <property type="term" value="F:heme binding"/>
    <property type="evidence" value="ECO:0007669"/>
    <property type="project" value="InterPro"/>
</dbReference>
<dbReference type="GO" id="GO:0005506">
    <property type="term" value="F:iron ion binding"/>
    <property type="evidence" value="ECO:0007669"/>
    <property type="project" value="InterPro"/>
</dbReference>
<keyword evidence="7 9" id="KW-0503">Monooxygenase</keyword>
<dbReference type="OrthoDB" id="1844152at2759"/>
<evidence type="ECO:0000256" key="8">
    <source>
        <dbReference type="PIRSR" id="PIRSR602403-1"/>
    </source>
</evidence>
<evidence type="ECO:0000256" key="3">
    <source>
        <dbReference type="ARBA" id="ARBA00022617"/>
    </source>
</evidence>
<evidence type="ECO:0000256" key="7">
    <source>
        <dbReference type="ARBA" id="ARBA00023033"/>
    </source>
</evidence>
<dbReference type="CDD" id="cd11041">
    <property type="entry name" value="CYP503A1-like"/>
    <property type="match status" value="1"/>
</dbReference>